<evidence type="ECO:0008006" key="3">
    <source>
        <dbReference type="Google" id="ProtNLM"/>
    </source>
</evidence>
<proteinExistence type="predicted"/>
<evidence type="ECO:0000313" key="2">
    <source>
        <dbReference type="Proteomes" id="UP000640509"/>
    </source>
</evidence>
<name>A0ABQ1VGR2_9RHOB</name>
<reference evidence="2" key="1">
    <citation type="journal article" date="2019" name="Int. J. Syst. Evol. Microbiol.">
        <title>The Global Catalogue of Microorganisms (GCM) 10K type strain sequencing project: providing services to taxonomists for standard genome sequencing and annotation.</title>
        <authorList>
            <consortium name="The Broad Institute Genomics Platform"/>
            <consortium name="The Broad Institute Genome Sequencing Center for Infectious Disease"/>
            <person name="Wu L."/>
            <person name="Ma J."/>
        </authorList>
    </citation>
    <scope>NUCLEOTIDE SEQUENCE [LARGE SCALE GENOMIC DNA]</scope>
    <source>
        <strain evidence="2">CGMCC 1.15419</strain>
    </source>
</reference>
<evidence type="ECO:0000313" key="1">
    <source>
        <dbReference type="EMBL" id="GGF64661.1"/>
    </source>
</evidence>
<sequence length="127" mass="13930">MLPHDTLVVVTDGQSATLFRNAAKHGIELSETERITLDSMSQHKAGDASPGIVAAGDPAVFAARLADHLNDMVLKHKADDVVIIADPPTLGVLRKRYHKELQFRLRREVARNLTNSDLRAIEDALSL</sequence>
<protein>
    <recommendedName>
        <fullName evidence="3">Host attachment protein</fullName>
    </recommendedName>
</protein>
<gene>
    <name evidence="1" type="ORF">GCM10011402_16060</name>
</gene>
<organism evidence="1 2">
    <name type="scientific">Paracoccus acridae</name>
    <dbReference type="NCBI Taxonomy" id="1795310"/>
    <lineage>
        <taxon>Bacteria</taxon>
        <taxon>Pseudomonadati</taxon>
        <taxon>Pseudomonadota</taxon>
        <taxon>Alphaproteobacteria</taxon>
        <taxon>Rhodobacterales</taxon>
        <taxon>Paracoccaceae</taxon>
        <taxon>Paracoccus</taxon>
    </lineage>
</organism>
<dbReference type="Proteomes" id="UP000640509">
    <property type="component" value="Unassembled WGS sequence"/>
</dbReference>
<accession>A0ABQ1VGR2</accession>
<keyword evidence="2" id="KW-1185">Reference proteome</keyword>
<dbReference type="RefSeq" id="WP_103171252.1">
    <property type="nucleotide sequence ID" value="NZ_BMIV01000004.1"/>
</dbReference>
<dbReference type="InterPro" id="IPR041374">
    <property type="entry name" value="BaeRF_family12"/>
</dbReference>
<comment type="caution">
    <text evidence="1">The sequence shown here is derived from an EMBL/GenBank/DDBJ whole genome shotgun (WGS) entry which is preliminary data.</text>
</comment>
<dbReference type="EMBL" id="BMIV01000004">
    <property type="protein sequence ID" value="GGF64661.1"/>
    <property type="molecule type" value="Genomic_DNA"/>
</dbReference>
<dbReference type="Pfam" id="PF18856">
    <property type="entry name" value="baeRF_family12"/>
    <property type="match status" value="1"/>
</dbReference>